<dbReference type="Pfam" id="PF01433">
    <property type="entry name" value="Peptidase_M1"/>
    <property type="match status" value="1"/>
</dbReference>
<dbReference type="Proteomes" id="UP000310189">
    <property type="component" value="Unassembled WGS sequence"/>
</dbReference>
<dbReference type="Pfam" id="PF17900">
    <property type="entry name" value="Peptidase_M1_N"/>
    <property type="match status" value="1"/>
</dbReference>
<dbReference type="Gene3D" id="2.60.40.1730">
    <property type="entry name" value="tricorn interacting facor f3 domain"/>
    <property type="match status" value="1"/>
</dbReference>
<feature type="site" description="Transition state stabilizer" evidence="14">
    <location>
        <position position="412"/>
    </location>
</feature>
<dbReference type="GO" id="GO:0005615">
    <property type="term" value="C:extracellular space"/>
    <property type="evidence" value="ECO:0007669"/>
    <property type="project" value="TreeGrafter"/>
</dbReference>
<organism evidence="19 20">
    <name type="scientific">Wallemia hederae</name>
    <dbReference type="NCBI Taxonomy" id="1540922"/>
    <lineage>
        <taxon>Eukaryota</taxon>
        <taxon>Fungi</taxon>
        <taxon>Dikarya</taxon>
        <taxon>Basidiomycota</taxon>
        <taxon>Wallemiomycotina</taxon>
        <taxon>Wallemiomycetes</taxon>
        <taxon>Wallemiales</taxon>
        <taxon>Wallemiaceae</taxon>
        <taxon>Wallemia</taxon>
    </lineage>
</organism>
<evidence type="ECO:0000259" key="17">
    <source>
        <dbReference type="Pfam" id="PF11838"/>
    </source>
</evidence>
<keyword evidence="9" id="KW-1133">Transmembrane helix</keyword>
<dbReference type="GO" id="GO:0070006">
    <property type="term" value="F:metalloaminopeptidase activity"/>
    <property type="evidence" value="ECO:0007669"/>
    <property type="project" value="TreeGrafter"/>
</dbReference>
<dbReference type="GO" id="GO:0005737">
    <property type="term" value="C:cytoplasm"/>
    <property type="evidence" value="ECO:0007669"/>
    <property type="project" value="TreeGrafter"/>
</dbReference>
<dbReference type="GO" id="GO:0043171">
    <property type="term" value="P:peptide catabolic process"/>
    <property type="evidence" value="ECO:0007669"/>
    <property type="project" value="TreeGrafter"/>
</dbReference>
<name>A0A4T0FMS1_9BASI</name>
<evidence type="ECO:0000259" key="18">
    <source>
        <dbReference type="Pfam" id="PF17900"/>
    </source>
</evidence>
<dbReference type="SUPFAM" id="SSF103506">
    <property type="entry name" value="Mitochondrial carrier"/>
    <property type="match status" value="1"/>
</dbReference>
<evidence type="ECO:0000256" key="2">
    <source>
        <dbReference type="ARBA" id="ARBA00010136"/>
    </source>
</evidence>
<dbReference type="InterPro" id="IPR001930">
    <property type="entry name" value="Peptidase_M1"/>
</dbReference>
<evidence type="ECO:0000256" key="7">
    <source>
        <dbReference type="ARBA" id="ARBA00022801"/>
    </source>
</evidence>
<feature type="repeat" description="Solcar" evidence="15">
    <location>
        <begin position="1193"/>
        <end position="1288"/>
    </location>
</feature>
<comment type="cofactor">
    <cofactor evidence="13">
        <name>Zn(2+)</name>
        <dbReference type="ChEBI" id="CHEBI:29105"/>
    </cofactor>
    <text evidence="13">Binds 1 zinc ion per subunit.</text>
</comment>
<evidence type="ECO:0000256" key="4">
    <source>
        <dbReference type="ARBA" id="ARBA00022670"/>
    </source>
</evidence>
<evidence type="ECO:0000256" key="6">
    <source>
        <dbReference type="ARBA" id="ARBA00022723"/>
    </source>
</evidence>
<keyword evidence="10" id="KW-0482">Metalloprotease</keyword>
<feature type="domain" description="Peptidase M1 membrane alanine aminopeptidase" evidence="16">
    <location>
        <begin position="255"/>
        <end position="471"/>
    </location>
</feature>
<dbReference type="Gene3D" id="1.10.390.10">
    <property type="entry name" value="Neutral Protease Domain 2"/>
    <property type="match status" value="1"/>
</dbReference>
<reference evidence="19 20" key="1">
    <citation type="submission" date="2019-03" db="EMBL/GenBank/DDBJ databases">
        <title>Sequencing 23 genomes of Wallemia ichthyophaga.</title>
        <authorList>
            <person name="Gostincar C."/>
        </authorList>
    </citation>
    <scope>NUCLEOTIDE SEQUENCE [LARGE SCALE GENOMIC DNA]</scope>
    <source>
        <strain evidence="19 20">EXF-5753</strain>
    </source>
</reference>
<dbReference type="GO" id="GO:0042277">
    <property type="term" value="F:peptide binding"/>
    <property type="evidence" value="ECO:0007669"/>
    <property type="project" value="TreeGrafter"/>
</dbReference>
<dbReference type="Pfam" id="PF11838">
    <property type="entry name" value="ERAP1_C"/>
    <property type="match status" value="1"/>
</dbReference>
<comment type="subcellular location">
    <subcellularLocation>
        <location evidence="1">Membrane</location>
        <topology evidence="1">Multi-pass membrane protein</topology>
    </subcellularLocation>
</comment>
<evidence type="ECO:0000256" key="8">
    <source>
        <dbReference type="ARBA" id="ARBA00022833"/>
    </source>
</evidence>
<dbReference type="PANTHER" id="PTHR11533">
    <property type="entry name" value="PROTEASE M1 ZINC METALLOPROTEASE"/>
    <property type="match status" value="1"/>
</dbReference>
<evidence type="ECO:0000256" key="10">
    <source>
        <dbReference type="ARBA" id="ARBA00023049"/>
    </source>
</evidence>
<dbReference type="InterPro" id="IPR027268">
    <property type="entry name" value="Peptidase_M4/M1_CTD_sf"/>
</dbReference>
<evidence type="ECO:0000256" key="15">
    <source>
        <dbReference type="PROSITE-ProRule" id="PRU00282"/>
    </source>
</evidence>
<evidence type="ECO:0000256" key="5">
    <source>
        <dbReference type="ARBA" id="ARBA00022692"/>
    </source>
</evidence>
<keyword evidence="11 15" id="KW-0472">Membrane</keyword>
<dbReference type="PRINTS" id="PR00756">
    <property type="entry name" value="ALADIPTASE"/>
</dbReference>
<comment type="caution">
    <text evidence="19">The sequence shown here is derived from an EMBL/GenBank/DDBJ whole genome shotgun (WGS) entry which is preliminary data.</text>
</comment>
<sequence length="1303" mass="145114">MSEFRLPKSLKPVNYNLKLKSDLVDCNYDGSVDIAFQVKESTDSISLHSHKNIKVHSLSLASNALKQQQSVTPSHSFDDKLERLNLSLPFKLNQGDDVVLSISFSSTLDDSMMGYYRSSYKQGDKDVYYALTQHEPTAARKSFPCLDEPILKATYDISIIHRKDTVALSNMPPIHSSPATVDTFNYSKHSGAVNPEEWVVTKFDTTPLISSYLVAWANGHFKHLESSYKSPISGQVRPLRIYATPDLISQAKLGLDAKAQVLPLYEKIFDIEYPLPKLDTLVANDFDAGAMENWGLITGRTSVYLYDEKLSGLDAEKRVVGVQSHEVSHQWFGNVVTMADWHGLWLNEAFATLVGEIIVIDRIRPEWKVYSEFITQHLHRALDLDALKSSHPIQVPVKDPAMINQIFDAISYSKGGSVLRMLSNMVGEETFLKGVSIYLKKHLYGNAETQDLWNGIAEAAGIDVQAIMDPWTLKQGFPVLTVKENQNGIQVRQDRFLSTGKPTAEENETEWHVPLFIRQGDNIDRSAALNKREAEFALSDVASSNWKLNAETAGVYRVLYSPERLTKLGLEAAKPHSSFSLNDRIGLVNDAFVLAKAGNGPTSGALGFINQLKNEKEYLVWSSIATSLANLASVWCEESSPVREKINALRRKLFSPLVQQLGFDNQKGDSPDTLQLRELSIGSAAAANDADVVKEIKRRFQPLLEKDDDSLIPNDLLRVIYAQAVKHGGEAEWNKCLEIVKNPNPPTPMHKIAAMLALGSTRDEALINKTFDYIEHGFKNQDLMYPFVALRNNPVSRRKLWQYTKDNLEKLEKRLEGNFSLGRLISFSFDGLAQPNDVQEVEDFFKHRDTSKYSSSLNQGLDAVKGNSQWLARDKGDVEQWLEKNIDTFVQFRHLSRSGDKKMKGLLEGNERSSRLLSSEYNQIKDFNDSDGWEEIGDDLVIVDSSGSAKEGSISSDDFQFIGLDTESPIFRVAHTFYKLEPGHSINSQLVVLDSPLPNEQSAAFTLSNPMEVAKTRLQLQGELSKQGVKVYNNVGEVFTKTYKHEGIRGLQRGLGTSYVYQTALNGCRLGFYEPVRRQLNAWAGLPAEKNVTTTSVGAGIASGMMGAASGNPFYLIKARMQAYSPSLPVGTQHHYRHGLDALLSVVRVEGLTGLLRGIDAAILRTCMGSSVQLPTYIAAKTYFSSNGIFEPNSLANFILSSSISGACVCLMMQPPDVALTRMYNQPTTKLDNGKTVGQFYKNPIDCIYKTVKSEGFTGLYKGTSAQFLRIAPHTVCCLVFNDLVCGWYSGLKKNYMETSTTS</sequence>
<dbReference type="PANTHER" id="PTHR11533:SF174">
    <property type="entry name" value="PUROMYCIN-SENSITIVE AMINOPEPTIDASE-RELATED"/>
    <property type="match status" value="1"/>
</dbReference>
<evidence type="ECO:0000256" key="14">
    <source>
        <dbReference type="PIRSR" id="PIRSR634016-4"/>
    </source>
</evidence>
<dbReference type="InterPro" id="IPR045357">
    <property type="entry name" value="Aminopeptidase_N-like_N"/>
</dbReference>
<dbReference type="InterPro" id="IPR018108">
    <property type="entry name" value="MCP_transmembrane"/>
</dbReference>
<evidence type="ECO:0008006" key="21">
    <source>
        <dbReference type="Google" id="ProtNLM"/>
    </source>
</evidence>
<evidence type="ECO:0000256" key="12">
    <source>
        <dbReference type="PIRSR" id="PIRSR634016-1"/>
    </source>
</evidence>
<feature type="binding site" evidence="13">
    <location>
        <position position="348"/>
    </location>
    <ligand>
        <name>Zn(2+)</name>
        <dbReference type="ChEBI" id="CHEBI:29105"/>
        <note>catalytic</note>
    </ligand>
</feature>
<keyword evidence="8 13" id="KW-0862">Zinc</keyword>
<keyword evidence="6 13" id="KW-0479">Metal-binding</keyword>
<keyword evidence="5 15" id="KW-0812">Transmembrane</keyword>
<comment type="similarity">
    <text evidence="2">Belongs to the peptidase M1 family.</text>
</comment>
<gene>
    <name evidence="19" type="ORF">E3P99_01933</name>
</gene>
<feature type="domain" description="Aminopeptidase N-like N-terminal" evidence="18">
    <location>
        <begin position="11"/>
        <end position="213"/>
    </location>
</feature>
<dbReference type="OrthoDB" id="10031169at2759"/>
<feature type="binding site" evidence="13">
    <location>
        <position position="325"/>
    </location>
    <ligand>
        <name>Zn(2+)</name>
        <dbReference type="ChEBI" id="CHEBI:29105"/>
        <note>catalytic</note>
    </ligand>
</feature>
<feature type="repeat" description="Solcar" evidence="15">
    <location>
        <begin position="1090"/>
        <end position="1183"/>
    </location>
</feature>
<dbReference type="InterPro" id="IPR034016">
    <property type="entry name" value="M1_APN-typ"/>
</dbReference>
<dbReference type="GO" id="GO:0006508">
    <property type="term" value="P:proteolysis"/>
    <property type="evidence" value="ECO:0007669"/>
    <property type="project" value="UniProtKB-KW"/>
</dbReference>
<dbReference type="Gene3D" id="2.60.40.1910">
    <property type="match status" value="1"/>
</dbReference>
<evidence type="ECO:0000313" key="20">
    <source>
        <dbReference type="Proteomes" id="UP000310189"/>
    </source>
</evidence>
<dbReference type="Gene3D" id="1.50.40.10">
    <property type="entry name" value="Mitochondrial carrier domain"/>
    <property type="match status" value="1"/>
</dbReference>
<dbReference type="EMBL" id="SPNW01000025">
    <property type="protein sequence ID" value="TIA89691.1"/>
    <property type="molecule type" value="Genomic_DNA"/>
</dbReference>
<evidence type="ECO:0000256" key="9">
    <source>
        <dbReference type="ARBA" id="ARBA00022989"/>
    </source>
</evidence>
<evidence type="ECO:0000256" key="3">
    <source>
        <dbReference type="ARBA" id="ARBA00022438"/>
    </source>
</evidence>
<dbReference type="FunFam" id="1.25.50.20:FF:000002">
    <property type="entry name" value="Aminopeptidase"/>
    <property type="match status" value="1"/>
</dbReference>
<dbReference type="Gene3D" id="1.25.50.20">
    <property type="match status" value="1"/>
</dbReference>
<evidence type="ECO:0000256" key="11">
    <source>
        <dbReference type="ARBA" id="ARBA00023136"/>
    </source>
</evidence>
<dbReference type="InterPro" id="IPR050344">
    <property type="entry name" value="Peptidase_M1_aminopeptidases"/>
</dbReference>
<keyword evidence="20" id="KW-1185">Reference proteome</keyword>
<dbReference type="GO" id="GO:0016020">
    <property type="term" value="C:membrane"/>
    <property type="evidence" value="ECO:0007669"/>
    <property type="project" value="UniProtKB-SubCell"/>
</dbReference>
<dbReference type="GO" id="GO:0008270">
    <property type="term" value="F:zinc ion binding"/>
    <property type="evidence" value="ECO:0007669"/>
    <property type="project" value="InterPro"/>
</dbReference>
<keyword evidence="4" id="KW-0645">Protease</keyword>
<dbReference type="InterPro" id="IPR014782">
    <property type="entry name" value="Peptidase_M1_dom"/>
</dbReference>
<dbReference type="InterPro" id="IPR024571">
    <property type="entry name" value="ERAP1-like_C_dom"/>
</dbReference>
<feature type="domain" description="ERAP1-like C-terminal" evidence="17">
    <location>
        <begin position="546"/>
        <end position="865"/>
    </location>
</feature>
<dbReference type="Pfam" id="PF00153">
    <property type="entry name" value="Mito_carr"/>
    <property type="match status" value="3"/>
</dbReference>
<keyword evidence="7" id="KW-0378">Hydrolase</keyword>
<evidence type="ECO:0000256" key="1">
    <source>
        <dbReference type="ARBA" id="ARBA00004141"/>
    </source>
</evidence>
<feature type="repeat" description="Solcar" evidence="15">
    <location>
        <begin position="990"/>
        <end position="1079"/>
    </location>
</feature>
<protein>
    <recommendedName>
        <fullName evidence="21">Aminopeptidase</fullName>
    </recommendedName>
</protein>
<dbReference type="FunFam" id="1.10.390.10:FF:000006">
    <property type="entry name" value="Puromycin-sensitive aminopeptidase"/>
    <property type="match status" value="1"/>
</dbReference>
<feature type="active site" description="Proton acceptor" evidence="12">
    <location>
        <position position="326"/>
    </location>
</feature>
<dbReference type="InterPro" id="IPR023395">
    <property type="entry name" value="MCP_dom_sf"/>
</dbReference>
<dbReference type="SUPFAM" id="SSF55486">
    <property type="entry name" value="Metalloproteases ('zincins'), catalytic domain"/>
    <property type="match status" value="1"/>
</dbReference>
<dbReference type="InterPro" id="IPR042097">
    <property type="entry name" value="Aminopeptidase_N-like_N_sf"/>
</dbReference>
<accession>A0A4T0FMS1</accession>
<evidence type="ECO:0000313" key="19">
    <source>
        <dbReference type="EMBL" id="TIA89691.1"/>
    </source>
</evidence>
<dbReference type="PROSITE" id="PS50920">
    <property type="entry name" value="SOLCAR"/>
    <property type="match status" value="3"/>
</dbReference>
<proteinExistence type="inferred from homology"/>
<evidence type="ECO:0000256" key="13">
    <source>
        <dbReference type="PIRSR" id="PIRSR634016-3"/>
    </source>
</evidence>
<feature type="binding site" evidence="13">
    <location>
        <position position="329"/>
    </location>
    <ligand>
        <name>Zn(2+)</name>
        <dbReference type="ChEBI" id="CHEBI:29105"/>
        <note>catalytic</note>
    </ligand>
</feature>
<dbReference type="SUPFAM" id="SSF63737">
    <property type="entry name" value="Leukotriene A4 hydrolase N-terminal domain"/>
    <property type="match status" value="1"/>
</dbReference>
<keyword evidence="3" id="KW-0031">Aminopeptidase</keyword>
<evidence type="ECO:0000259" key="16">
    <source>
        <dbReference type="Pfam" id="PF01433"/>
    </source>
</evidence>
<dbReference type="CDD" id="cd09601">
    <property type="entry name" value="M1_APN-Q_like"/>
    <property type="match status" value="1"/>
</dbReference>